<dbReference type="Pfam" id="PF02182">
    <property type="entry name" value="SAD_SRA"/>
    <property type="match status" value="1"/>
</dbReference>
<dbReference type="GO" id="GO:0032259">
    <property type="term" value="P:methylation"/>
    <property type="evidence" value="ECO:0007669"/>
    <property type="project" value="UniProtKB-KW"/>
</dbReference>
<dbReference type="InterPro" id="IPR036987">
    <property type="entry name" value="SRA-YDG_sf"/>
</dbReference>
<evidence type="ECO:0000256" key="4">
    <source>
        <dbReference type="ARBA" id="ARBA00022679"/>
    </source>
</evidence>
<dbReference type="GO" id="GO:0003690">
    <property type="term" value="F:double-stranded DNA binding"/>
    <property type="evidence" value="ECO:0007669"/>
    <property type="project" value="TreeGrafter"/>
</dbReference>
<dbReference type="EMBL" id="LR862133">
    <property type="protein sequence ID" value="CAD1839018.1"/>
    <property type="molecule type" value="Genomic_DNA"/>
</dbReference>
<reference evidence="13" key="1">
    <citation type="submission" date="2020-07" db="EMBL/GenBank/DDBJ databases">
        <authorList>
            <person name="Lin J."/>
        </authorList>
    </citation>
    <scope>NUCLEOTIDE SEQUENCE</scope>
</reference>
<dbReference type="GO" id="GO:0042054">
    <property type="term" value="F:histone methyltransferase activity"/>
    <property type="evidence" value="ECO:0007669"/>
    <property type="project" value="InterPro"/>
</dbReference>
<feature type="region of interest" description="Disordered" evidence="8">
    <location>
        <begin position="24"/>
        <end position="102"/>
    </location>
</feature>
<keyword evidence="6 7" id="KW-0539">Nucleus</keyword>
<keyword evidence="4" id="KW-0808">Transferase</keyword>
<evidence type="ECO:0000256" key="7">
    <source>
        <dbReference type="PROSITE-ProRule" id="PRU00358"/>
    </source>
</evidence>
<evidence type="ECO:0000259" key="12">
    <source>
        <dbReference type="PROSITE" id="PS51015"/>
    </source>
</evidence>
<feature type="domain" description="YDG" evidence="12">
    <location>
        <begin position="227"/>
        <end position="383"/>
    </location>
</feature>
<dbReference type="PROSITE" id="PS50867">
    <property type="entry name" value="PRE_SET"/>
    <property type="match status" value="1"/>
</dbReference>
<dbReference type="InterPro" id="IPR001214">
    <property type="entry name" value="SET_dom"/>
</dbReference>
<dbReference type="InterPro" id="IPR015947">
    <property type="entry name" value="PUA-like_sf"/>
</dbReference>
<dbReference type="PROSITE" id="PS50280">
    <property type="entry name" value="SET"/>
    <property type="match status" value="1"/>
</dbReference>
<feature type="domain" description="Post-SET" evidence="11">
    <location>
        <begin position="645"/>
        <end position="661"/>
    </location>
</feature>
<accession>A0A6V7Q7Q6</accession>
<dbReference type="SMART" id="SM00466">
    <property type="entry name" value="SRA"/>
    <property type="match status" value="1"/>
</dbReference>
<keyword evidence="2" id="KW-0158">Chromosome</keyword>
<keyword evidence="3" id="KW-0489">Methyltransferase</keyword>
<dbReference type="PANTHER" id="PTHR45660">
    <property type="entry name" value="HISTONE-LYSINE N-METHYLTRANSFERASE SETMAR"/>
    <property type="match status" value="1"/>
</dbReference>
<evidence type="ECO:0000256" key="8">
    <source>
        <dbReference type="SAM" id="MobiDB-lite"/>
    </source>
</evidence>
<dbReference type="Gene3D" id="2.30.280.10">
    <property type="entry name" value="SRA-YDG"/>
    <property type="match status" value="1"/>
</dbReference>
<feature type="compositionally biased region" description="Low complexity" evidence="8">
    <location>
        <begin position="24"/>
        <end position="40"/>
    </location>
</feature>
<evidence type="ECO:0000259" key="9">
    <source>
        <dbReference type="PROSITE" id="PS50280"/>
    </source>
</evidence>
<feature type="domain" description="SET" evidence="9">
    <location>
        <begin position="486"/>
        <end position="631"/>
    </location>
</feature>
<dbReference type="InterPro" id="IPR003105">
    <property type="entry name" value="SRA_YDG"/>
</dbReference>
<keyword evidence="5" id="KW-0949">S-adenosyl-L-methionine</keyword>
<evidence type="ECO:0000256" key="1">
    <source>
        <dbReference type="ARBA" id="ARBA00004286"/>
    </source>
</evidence>
<gene>
    <name evidence="13" type="ORF">CB5_LOCUS22229</name>
</gene>
<organism evidence="13">
    <name type="scientific">Ananas comosus var. bracteatus</name>
    <name type="common">red pineapple</name>
    <dbReference type="NCBI Taxonomy" id="296719"/>
    <lineage>
        <taxon>Eukaryota</taxon>
        <taxon>Viridiplantae</taxon>
        <taxon>Streptophyta</taxon>
        <taxon>Embryophyta</taxon>
        <taxon>Tracheophyta</taxon>
        <taxon>Spermatophyta</taxon>
        <taxon>Magnoliopsida</taxon>
        <taxon>Liliopsida</taxon>
        <taxon>Poales</taxon>
        <taxon>Bromeliaceae</taxon>
        <taxon>Bromelioideae</taxon>
        <taxon>Ananas</taxon>
    </lineage>
</organism>
<name>A0A6V7Q7Q6_ANACO</name>
<evidence type="ECO:0000256" key="5">
    <source>
        <dbReference type="ARBA" id="ARBA00022691"/>
    </source>
</evidence>
<dbReference type="Pfam" id="PF00856">
    <property type="entry name" value="SET"/>
    <property type="match status" value="1"/>
</dbReference>
<dbReference type="SMART" id="SM00317">
    <property type="entry name" value="SET"/>
    <property type="match status" value="1"/>
</dbReference>
<sequence length="661" mass="73559">MVGDAEARNPIAVVNSPPVVVLVSSPENAPPAENAAPAESPRWRRRSLRYAGKERPNYADTVKAKEDFEEGSSVRRKYTKRKRRETAANKLPDEKRTMASNDADTAVAVRASEPTAIANSGVETRVVGNGHCNENAVAGVERMGEESGGCSGCSAGEPSNGVVKSAKTRVKETLRAFNSHYLHFVQEEQRRAKELEEAMALKAKENGGRVERMIQNNTVLYPEKRVGHLPGIDVGDRFFSRAEMVVLGLHSHWLNGIDYMGMEFSKKEEYRDYKFPLATCVVLSGMYEDDLDNCEEIVYTGQGGHDLLGNKKQIGDQKMERGNLALKNNMDSDAPVRVVRGHVLKSSYCGRVYTYDGLYKVVIKYWPDKGVSGFTVFKYKLKRSDLLGEKFLNPFQICVGFIYCNSLQIPSNMKVPENVAGCNCEGDCSDPRICDCAKLNGSDFPYVFTKDGGRLVEAKSMVFECGANCGCSINCINRTSQQGLKYRLEVVFRTPKKGWGVRSWDTIPPGAPVCEYTGILRRSDEADSALENNYIFEIDCVETLKGVDGREKRAGDWSFLVNPEDKNAEVPEYCIDASPVGNIARFINHSCQPNLFVQCVLSSHRDFKMAKVMLFAADTIPPMEELTYDYGYRLDSVVGPDGNIVKMLCYCGATDCRKRLH</sequence>
<protein>
    <recommendedName>
        <fullName evidence="14">Histone-lysine N-methyltransferase, H3 lysine-9 specific SUVH4</fullName>
    </recommendedName>
</protein>
<dbReference type="GO" id="GO:0005694">
    <property type="term" value="C:chromosome"/>
    <property type="evidence" value="ECO:0007669"/>
    <property type="project" value="UniProtKB-SubCell"/>
</dbReference>
<dbReference type="InterPro" id="IPR003616">
    <property type="entry name" value="Post-SET_dom"/>
</dbReference>
<proteinExistence type="predicted"/>
<evidence type="ECO:0008006" key="14">
    <source>
        <dbReference type="Google" id="ProtNLM"/>
    </source>
</evidence>
<dbReference type="GO" id="GO:0005634">
    <property type="term" value="C:nucleus"/>
    <property type="evidence" value="ECO:0007669"/>
    <property type="project" value="UniProtKB-SubCell"/>
</dbReference>
<dbReference type="InterPro" id="IPR046341">
    <property type="entry name" value="SET_dom_sf"/>
</dbReference>
<dbReference type="SUPFAM" id="SSF82199">
    <property type="entry name" value="SET domain"/>
    <property type="match status" value="1"/>
</dbReference>
<dbReference type="AlphaFoldDB" id="A0A6V7Q7Q6"/>
<evidence type="ECO:0000256" key="2">
    <source>
        <dbReference type="ARBA" id="ARBA00022454"/>
    </source>
</evidence>
<dbReference type="PROSITE" id="PS50868">
    <property type="entry name" value="POST_SET"/>
    <property type="match status" value="1"/>
</dbReference>
<feature type="domain" description="Pre-SET" evidence="10">
    <location>
        <begin position="420"/>
        <end position="483"/>
    </location>
</feature>
<dbReference type="SMART" id="SM00468">
    <property type="entry name" value="PreSET"/>
    <property type="match status" value="1"/>
</dbReference>
<evidence type="ECO:0000256" key="3">
    <source>
        <dbReference type="ARBA" id="ARBA00022603"/>
    </source>
</evidence>
<feature type="compositionally biased region" description="Basic and acidic residues" evidence="8">
    <location>
        <begin position="85"/>
        <end position="97"/>
    </location>
</feature>
<evidence type="ECO:0000259" key="11">
    <source>
        <dbReference type="PROSITE" id="PS50868"/>
    </source>
</evidence>
<dbReference type="PANTHER" id="PTHR45660:SF94">
    <property type="entry name" value="HISTONE-LYSINE N-METHYLTRANSFERASE, H3 LYSINE-9 SPECIFIC SUVH4"/>
    <property type="match status" value="1"/>
</dbReference>
<evidence type="ECO:0000313" key="13">
    <source>
        <dbReference type="EMBL" id="CAD1839018.1"/>
    </source>
</evidence>
<dbReference type="InterPro" id="IPR051357">
    <property type="entry name" value="H3K9_HMTase_SUVAR3-9"/>
</dbReference>
<dbReference type="PROSITE" id="PS51015">
    <property type="entry name" value="YDG"/>
    <property type="match status" value="1"/>
</dbReference>
<dbReference type="InterPro" id="IPR007728">
    <property type="entry name" value="Pre-SET_dom"/>
</dbReference>
<dbReference type="Pfam" id="PF05033">
    <property type="entry name" value="Pre-SET"/>
    <property type="match status" value="1"/>
</dbReference>
<dbReference type="GO" id="GO:0008270">
    <property type="term" value="F:zinc ion binding"/>
    <property type="evidence" value="ECO:0007669"/>
    <property type="project" value="InterPro"/>
</dbReference>
<comment type="subcellular location">
    <subcellularLocation>
        <location evidence="1">Chromosome</location>
    </subcellularLocation>
    <subcellularLocation>
        <location evidence="7">Nucleus</location>
    </subcellularLocation>
</comment>
<dbReference type="SUPFAM" id="SSF88697">
    <property type="entry name" value="PUA domain-like"/>
    <property type="match status" value="1"/>
</dbReference>
<evidence type="ECO:0000256" key="6">
    <source>
        <dbReference type="ARBA" id="ARBA00023242"/>
    </source>
</evidence>
<feature type="compositionally biased region" description="Basic residues" evidence="8">
    <location>
        <begin position="74"/>
        <end position="84"/>
    </location>
</feature>
<evidence type="ECO:0000259" key="10">
    <source>
        <dbReference type="PROSITE" id="PS50867"/>
    </source>
</evidence>
<dbReference type="Gene3D" id="2.170.270.10">
    <property type="entry name" value="SET domain"/>
    <property type="match status" value="1"/>
</dbReference>
<feature type="compositionally biased region" description="Basic and acidic residues" evidence="8">
    <location>
        <begin position="51"/>
        <end position="66"/>
    </location>
</feature>